<dbReference type="GO" id="GO:0005524">
    <property type="term" value="F:ATP binding"/>
    <property type="evidence" value="ECO:0007669"/>
    <property type="project" value="InterPro"/>
</dbReference>
<dbReference type="InterPro" id="IPR011009">
    <property type="entry name" value="Kinase-like_dom_sf"/>
</dbReference>
<dbReference type="PROSITE" id="PS50011">
    <property type="entry name" value="PROTEIN_KINASE_DOM"/>
    <property type="match status" value="1"/>
</dbReference>
<dbReference type="Pfam" id="PF07714">
    <property type="entry name" value="PK_Tyr_Ser-Thr"/>
    <property type="match status" value="1"/>
</dbReference>
<name>A0AAV0Z290_VICFA</name>
<evidence type="ECO:0000256" key="2">
    <source>
        <dbReference type="ARBA" id="ARBA00022527"/>
    </source>
</evidence>
<dbReference type="GO" id="GO:0004674">
    <property type="term" value="F:protein serine/threonine kinase activity"/>
    <property type="evidence" value="ECO:0007669"/>
    <property type="project" value="UniProtKB-KW"/>
</dbReference>
<organism evidence="6 7">
    <name type="scientific">Vicia faba</name>
    <name type="common">Broad bean</name>
    <name type="synonym">Faba vulgaris</name>
    <dbReference type="NCBI Taxonomy" id="3906"/>
    <lineage>
        <taxon>Eukaryota</taxon>
        <taxon>Viridiplantae</taxon>
        <taxon>Streptophyta</taxon>
        <taxon>Embryophyta</taxon>
        <taxon>Tracheophyta</taxon>
        <taxon>Spermatophyta</taxon>
        <taxon>Magnoliopsida</taxon>
        <taxon>eudicotyledons</taxon>
        <taxon>Gunneridae</taxon>
        <taxon>Pentapetalae</taxon>
        <taxon>rosids</taxon>
        <taxon>fabids</taxon>
        <taxon>Fabales</taxon>
        <taxon>Fabaceae</taxon>
        <taxon>Papilionoideae</taxon>
        <taxon>50 kb inversion clade</taxon>
        <taxon>NPAAA clade</taxon>
        <taxon>Hologalegina</taxon>
        <taxon>IRL clade</taxon>
        <taxon>Fabeae</taxon>
        <taxon>Vicia</taxon>
    </lineage>
</organism>
<evidence type="ECO:0000259" key="5">
    <source>
        <dbReference type="PROSITE" id="PS50011"/>
    </source>
</evidence>
<protein>
    <recommendedName>
        <fullName evidence="5">Protein kinase domain-containing protein</fullName>
    </recommendedName>
</protein>
<gene>
    <name evidence="6" type="ORF">VFH_I002840</name>
</gene>
<dbReference type="Gene3D" id="1.10.510.10">
    <property type="entry name" value="Transferase(Phosphotransferase) domain 1"/>
    <property type="match status" value="1"/>
</dbReference>
<dbReference type="FunFam" id="1.10.510.10:FF:000095">
    <property type="entry name" value="protein STRUBBELIG-RECEPTOR FAMILY 8"/>
    <property type="match status" value="1"/>
</dbReference>
<dbReference type="GO" id="GO:0005886">
    <property type="term" value="C:plasma membrane"/>
    <property type="evidence" value="ECO:0007669"/>
    <property type="project" value="UniProtKB-SubCell"/>
</dbReference>
<proteinExistence type="predicted"/>
<keyword evidence="7" id="KW-1185">Reference proteome</keyword>
<evidence type="ECO:0000313" key="6">
    <source>
        <dbReference type="EMBL" id="CAI8591683.1"/>
    </source>
</evidence>
<accession>A0AAV0Z290</accession>
<dbReference type="InterPro" id="IPR001245">
    <property type="entry name" value="Ser-Thr/Tyr_kinase_cat_dom"/>
</dbReference>
<keyword evidence="4" id="KW-0449">Lipoprotein</keyword>
<dbReference type="SUPFAM" id="SSF56112">
    <property type="entry name" value="Protein kinase-like (PK-like)"/>
    <property type="match status" value="1"/>
</dbReference>
<keyword evidence="2" id="KW-0723">Serine/threonine-protein kinase</keyword>
<evidence type="ECO:0000256" key="4">
    <source>
        <dbReference type="ARBA" id="ARBA00023288"/>
    </source>
</evidence>
<reference evidence="6 7" key="1">
    <citation type="submission" date="2023-01" db="EMBL/GenBank/DDBJ databases">
        <authorList>
            <person name="Kreplak J."/>
        </authorList>
    </citation>
    <scope>NUCLEOTIDE SEQUENCE [LARGE SCALE GENOMIC DNA]</scope>
</reference>
<evidence type="ECO:0000256" key="1">
    <source>
        <dbReference type="ARBA" id="ARBA00004193"/>
    </source>
</evidence>
<dbReference type="Gene3D" id="3.30.200.20">
    <property type="entry name" value="Phosphorylase Kinase, domain 1"/>
    <property type="match status" value="1"/>
</dbReference>
<keyword evidence="3" id="KW-0472">Membrane</keyword>
<keyword evidence="2" id="KW-0808">Transferase</keyword>
<keyword evidence="2" id="KW-0418">Kinase</keyword>
<dbReference type="PANTHER" id="PTHR47985:SF44">
    <property type="entry name" value="SERINE_THREONINE-PROTEIN KINASE PBS1"/>
    <property type="match status" value="1"/>
</dbReference>
<dbReference type="InterPro" id="IPR000719">
    <property type="entry name" value="Prot_kinase_dom"/>
</dbReference>
<dbReference type="AlphaFoldDB" id="A0AAV0Z290"/>
<dbReference type="EMBL" id="OX451735">
    <property type="protein sequence ID" value="CAI8591683.1"/>
    <property type="molecule type" value="Genomic_DNA"/>
</dbReference>
<comment type="subcellular location">
    <subcellularLocation>
        <location evidence="1">Cell membrane</location>
        <topology evidence="1">Lipid-anchor</topology>
    </subcellularLocation>
</comment>
<dbReference type="Proteomes" id="UP001157006">
    <property type="component" value="Chromosome 1S"/>
</dbReference>
<dbReference type="PANTHER" id="PTHR47985">
    <property type="entry name" value="OS07G0668900 PROTEIN"/>
    <property type="match status" value="1"/>
</dbReference>
<sequence length="382" mass="41957">MFSSKPSQPSTPLLLSETSFTISPHLLPSHLASFSLTTTPTNLLSVLISVTKTDTPFVEQLAIVSILLPIITLPQQPQLLTPKSLFSPHAHITSHLHHPNVTELVGYCSEHGQHLLAYEFHKNGSLHDFLHVSDEFSKLLIWNSRVKIALGTTRALEYLHEVCSPSVGHKNIKSANISLDTELNPHLSDCGLASYIPNAEQILNHNVGSGYDAPEVALSGQYTFKSDIYSFGVVMLELLSGRKPFDSSRARPDQSLVRWATPQLHDIDVLAKMVDPALKGLYPVKSLSRFADVIALCAQPEPEFRPPMSEVVQALVRLVQRANMSRRTTFGSDHGGSLRGSDDPAIRDVQIKNILPRTSFSPASAHPLAVTSSSPFLMIIIF</sequence>
<evidence type="ECO:0000256" key="3">
    <source>
        <dbReference type="ARBA" id="ARBA00023136"/>
    </source>
</evidence>
<feature type="domain" description="Protein kinase" evidence="5">
    <location>
        <begin position="1"/>
        <end position="318"/>
    </location>
</feature>
<evidence type="ECO:0000313" key="7">
    <source>
        <dbReference type="Proteomes" id="UP001157006"/>
    </source>
</evidence>